<evidence type="ECO:0000313" key="2">
    <source>
        <dbReference type="Proteomes" id="UP000469708"/>
    </source>
</evidence>
<dbReference type="EMBL" id="JAAGYI010000626">
    <property type="protein sequence ID" value="NEM89594.1"/>
    <property type="molecule type" value="Genomic_DNA"/>
</dbReference>
<feature type="non-terminal residue" evidence="1">
    <location>
        <position position="1"/>
    </location>
</feature>
<evidence type="ECO:0000313" key="1">
    <source>
        <dbReference type="EMBL" id="NEM89594.1"/>
    </source>
</evidence>
<protein>
    <submittedName>
        <fullName evidence="1">Malate transporter</fullName>
    </submittedName>
</protein>
<dbReference type="InterPro" id="IPR040755">
    <property type="entry name" value="IrmA"/>
</dbReference>
<accession>A0A8T6Q490</accession>
<reference evidence="1 2" key="1">
    <citation type="submission" date="2020-02" db="EMBL/GenBank/DDBJ databases">
        <authorList>
            <person name="Subbiah M."/>
            <person name="Call D."/>
        </authorList>
    </citation>
    <scope>NUCLEOTIDE SEQUENCE [LARGE SCALE GENOMIC DNA]</scope>
    <source>
        <strain evidence="1 2">8375wC2</strain>
    </source>
</reference>
<name>A0A8T6Q490_ECOLX</name>
<organism evidence="1 2">
    <name type="scientific">Escherichia coli</name>
    <dbReference type="NCBI Taxonomy" id="562"/>
    <lineage>
        <taxon>Bacteria</taxon>
        <taxon>Pseudomonadati</taxon>
        <taxon>Pseudomonadota</taxon>
        <taxon>Gammaproteobacteria</taxon>
        <taxon>Enterobacterales</taxon>
        <taxon>Enterobacteriaceae</taxon>
        <taxon>Escherichia</taxon>
    </lineage>
</organism>
<dbReference type="AlphaFoldDB" id="A0A8T6Q490"/>
<comment type="caution">
    <text evidence="1">The sequence shown here is derived from an EMBL/GenBank/DDBJ whole genome shotgun (WGS) entry which is preliminary data.</text>
</comment>
<sequence length="54" mass="5942">DAFLETECVENVATTEIIKATEESNGHRVSLPLSVFNPQDYHPLLITVSGKNVN</sequence>
<dbReference type="Pfam" id="PF18673">
    <property type="entry name" value="IrmA"/>
    <property type="match status" value="1"/>
</dbReference>
<dbReference type="Proteomes" id="UP000469708">
    <property type="component" value="Unassembled WGS sequence"/>
</dbReference>
<proteinExistence type="predicted"/>
<dbReference type="RefSeq" id="WP_097415009.1">
    <property type="nucleotide sequence ID" value="NZ_CYCZ01000204.1"/>
</dbReference>
<gene>
    <name evidence="1" type="ORF">G3V95_30115</name>
</gene>